<evidence type="ECO:0000313" key="2">
    <source>
        <dbReference type="Proteomes" id="UP001470230"/>
    </source>
</evidence>
<keyword evidence="2" id="KW-1185">Reference proteome</keyword>
<dbReference type="EMBL" id="JAPFFF010000010">
    <property type="protein sequence ID" value="KAK8881685.1"/>
    <property type="molecule type" value="Genomic_DNA"/>
</dbReference>
<organism evidence="1 2">
    <name type="scientific">Tritrichomonas musculus</name>
    <dbReference type="NCBI Taxonomy" id="1915356"/>
    <lineage>
        <taxon>Eukaryota</taxon>
        <taxon>Metamonada</taxon>
        <taxon>Parabasalia</taxon>
        <taxon>Tritrichomonadida</taxon>
        <taxon>Tritrichomonadidae</taxon>
        <taxon>Tritrichomonas</taxon>
    </lineage>
</organism>
<comment type="caution">
    <text evidence="1">The sequence shown here is derived from an EMBL/GenBank/DDBJ whole genome shotgun (WGS) entry which is preliminary data.</text>
</comment>
<accession>A0ABR2JRZ3</accession>
<evidence type="ECO:0000313" key="1">
    <source>
        <dbReference type="EMBL" id="KAK8881685.1"/>
    </source>
</evidence>
<reference evidence="1 2" key="1">
    <citation type="submission" date="2024-04" db="EMBL/GenBank/DDBJ databases">
        <title>Tritrichomonas musculus Genome.</title>
        <authorList>
            <person name="Alves-Ferreira E."/>
            <person name="Grigg M."/>
            <person name="Lorenzi H."/>
            <person name="Galac M."/>
        </authorList>
    </citation>
    <scope>NUCLEOTIDE SEQUENCE [LARGE SCALE GENOMIC DNA]</scope>
    <source>
        <strain evidence="1 2">EAF2021</strain>
    </source>
</reference>
<gene>
    <name evidence="1" type="ORF">M9Y10_004445</name>
</gene>
<name>A0ABR2JRZ3_9EUKA</name>
<proteinExistence type="predicted"/>
<dbReference type="Proteomes" id="UP001470230">
    <property type="component" value="Unassembled WGS sequence"/>
</dbReference>
<sequence length="102" mass="11472">MSEVTVKVFTDLSHDMPEEVSKGVQELPNKFYVEYVDILRNKKPEFADLSQKEPNSAILYDSYEDYKAKKTGRSIDMTLPATQCGITTNGMALCFILNNQAG</sequence>
<protein>
    <submittedName>
        <fullName evidence="1">Uncharacterized protein</fullName>
    </submittedName>
</protein>